<dbReference type="AlphaFoldDB" id="A0A8J3WQS5"/>
<dbReference type="Gene3D" id="1.10.10.10">
    <property type="entry name" value="Winged helix-like DNA-binding domain superfamily/Winged helix DNA-binding domain"/>
    <property type="match status" value="1"/>
</dbReference>
<dbReference type="Gene3D" id="3.40.50.300">
    <property type="entry name" value="P-loop containing nucleotide triphosphate hydrolases"/>
    <property type="match status" value="1"/>
</dbReference>
<dbReference type="GO" id="GO:0006355">
    <property type="term" value="P:regulation of DNA-templated transcription"/>
    <property type="evidence" value="ECO:0007669"/>
    <property type="project" value="InterPro"/>
</dbReference>
<feature type="compositionally biased region" description="Basic and acidic residues" evidence="4">
    <location>
        <begin position="1"/>
        <end position="19"/>
    </location>
</feature>
<keyword evidence="7" id="KW-1185">Reference proteome</keyword>
<dbReference type="Pfam" id="PF00196">
    <property type="entry name" value="GerE"/>
    <property type="match status" value="1"/>
</dbReference>
<evidence type="ECO:0000313" key="6">
    <source>
        <dbReference type="EMBL" id="GIH98390.1"/>
    </source>
</evidence>
<dbReference type="PROSITE" id="PS00622">
    <property type="entry name" value="HTH_LUXR_1"/>
    <property type="match status" value="1"/>
</dbReference>
<reference evidence="6" key="1">
    <citation type="submission" date="2021-01" db="EMBL/GenBank/DDBJ databases">
        <title>Whole genome shotgun sequence of Planobispora takensis NBRC 109077.</title>
        <authorList>
            <person name="Komaki H."/>
            <person name="Tamura T."/>
        </authorList>
    </citation>
    <scope>NUCLEOTIDE SEQUENCE</scope>
    <source>
        <strain evidence="6">NBRC 109077</strain>
    </source>
</reference>
<dbReference type="PROSITE" id="PS50043">
    <property type="entry name" value="HTH_LUXR_2"/>
    <property type="match status" value="1"/>
</dbReference>
<dbReference type="InterPro" id="IPR016032">
    <property type="entry name" value="Sig_transdc_resp-reg_C-effctor"/>
</dbReference>
<dbReference type="InterPro" id="IPR011990">
    <property type="entry name" value="TPR-like_helical_dom_sf"/>
</dbReference>
<dbReference type="EMBL" id="BOOK01000002">
    <property type="protein sequence ID" value="GIH98390.1"/>
    <property type="molecule type" value="Genomic_DNA"/>
</dbReference>
<evidence type="ECO:0000256" key="3">
    <source>
        <dbReference type="ARBA" id="ARBA00023163"/>
    </source>
</evidence>
<dbReference type="Pfam" id="PF13191">
    <property type="entry name" value="AAA_16"/>
    <property type="match status" value="1"/>
</dbReference>
<keyword evidence="1" id="KW-0805">Transcription regulation</keyword>
<keyword evidence="2" id="KW-0238">DNA-binding</keyword>
<evidence type="ECO:0000256" key="1">
    <source>
        <dbReference type="ARBA" id="ARBA00023015"/>
    </source>
</evidence>
<dbReference type="Gene3D" id="1.25.40.10">
    <property type="entry name" value="Tetratricopeptide repeat domain"/>
    <property type="match status" value="1"/>
</dbReference>
<dbReference type="InterPro" id="IPR027417">
    <property type="entry name" value="P-loop_NTPase"/>
</dbReference>
<dbReference type="CDD" id="cd06170">
    <property type="entry name" value="LuxR_C_like"/>
    <property type="match status" value="1"/>
</dbReference>
<dbReference type="InterPro" id="IPR041664">
    <property type="entry name" value="AAA_16"/>
</dbReference>
<dbReference type="RefSeq" id="WP_203872893.1">
    <property type="nucleotide sequence ID" value="NZ_BOOK01000002.1"/>
</dbReference>
<dbReference type="Proteomes" id="UP000634476">
    <property type="component" value="Unassembled WGS sequence"/>
</dbReference>
<keyword evidence="3" id="KW-0804">Transcription</keyword>
<protein>
    <submittedName>
        <fullName evidence="6">Helix-turn-helix transcriptional regulator</fullName>
    </submittedName>
</protein>
<dbReference type="PRINTS" id="PR00038">
    <property type="entry name" value="HTHLUXR"/>
</dbReference>
<proteinExistence type="predicted"/>
<evidence type="ECO:0000256" key="4">
    <source>
        <dbReference type="SAM" id="MobiDB-lite"/>
    </source>
</evidence>
<dbReference type="SUPFAM" id="SSF46894">
    <property type="entry name" value="C-terminal effector domain of the bipartite response regulators"/>
    <property type="match status" value="1"/>
</dbReference>
<gene>
    <name evidence="6" type="ORF">Pta02_03990</name>
</gene>
<accession>A0A8J3WQS5</accession>
<dbReference type="InterPro" id="IPR000792">
    <property type="entry name" value="Tscrpt_reg_LuxR_C"/>
</dbReference>
<dbReference type="PANTHER" id="PTHR44688:SF16">
    <property type="entry name" value="DNA-BINDING TRANSCRIPTIONAL ACTIVATOR DEVR_DOSR"/>
    <property type="match status" value="1"/>
</dbReference>
<evidence type="ECO:0000313" key="7">
    <source>
        <dbReference type="Proteomes" id="UP000634476"/>
    </source>
</evidence>
<name>A0A8J3WQS5_9ACTN</name>
<organism evidence="6 7">
    <name type="scientific">Planobispora takensis</name>
    <dbReference type="NCBI Taxonomy" id="1367882"/>
    <lineage>
        <taxon>Bacteria</taxon>
        <taxon>Bacillati</taxon>
        <taxon>Actinomycetota</taxon>
        <taxon>Actinomycetes</taxon>
        <taxon>Streptosporangiales</taxon>
        <taxon>Streptosporangiaceae</taxon>
        <taxon>Planobispora</taxon>
    </lineage>
</organism>
<dbReference type="GO" id="GO:0003677">
    <property type="term" value="F:DNA binding"/>
    <property type="evidence" value="ECO:0007669"/>
    <property type="project" value="UniProtKB-KW"/>
</dbReference>
<comment type="caution">
    <text evidence="6">The sequence shown here is derived from an EMBL/GenBank/DDBJ whole genome shotgun (WGS) entry which is preliminary data.</text>
</comment>
<dbReference type="SUPFAM" id="SSF52540">
    <property type="entry name" value="P-loop containing nucleoside triphosphate hydrolases"/>
    <property type="match status" value="1"/>
</dbReference>
<evidence type="ECO:0000256" key="2">
    <source>
        <dbReference type="ARBA" id="ARBA00023125"/>
    </source>
</evidence>
<dbReference type="PANTHER" id="PTHR44688">
    <property type="entry name" value="DNA-BINDING TRANSCRIPTIONAL ACTIVATOR DEVR_DOSR"/>
    <property type="match status" value="1"/>
</dbReference>
<dbReference type="InterPro" id="IPR036388">
    <property type="entry name" value="WH-like_DNA-bd_sf"/>
</dbReference>
<sequence length="764" mass="83875">MRRWFRETDRKKQDLHEPGHLSPSSLASFVDIRTNAPPPRPEWIHRSDLIRTLNGARSARLVLVSAPAGFGKSALVTEWRASAGQDRPFAWVTLDRSANAADALWRAVETAIREAIPELDGDWPEIAPQDQALDADELPLLRLLGVLTAHRRPCVLVLDDFHTLDDPLRRRQVETFTDHLPAGVQLVIVTRAEPALPLARYRAADDILELRTDDLRFTKEEAARLVHRLAGVRLHDSVLDHLLDGTEGWPAALHMAALSLRTAADPAAFVADFTGTYRTVTDYLEEEVVGSLSAELHRFLLCVSVLDRFTAALCDAVAGTSDAAGLLQELERANAFLVPLDGHRYEYRLHRLFRQALLGELARTEPDLVPALHRRASEWYGGRNQTHDAIEHALAGEDEERALRLFQAHWAEYVNAGHLAIVQGWMRSIGAARTGGDPVTAVCAAWVSALSGDRLAARHWLHVAESLPHRGPLPDGSPSVRFSVCLVRAVFGFDGVPDMLGAAREAVALEPDPTAQWHSAARTALGYGLYLSGDGEAALRPLEQAAQNTAAWPIFRILALAVLSLTLGGLGRFAEAEEPARVAYDLTEAWQLTESPTVSPASDALGAVLAREGRPLEARRLLEHALDVRRRVVGLTPWPTLSLLIRLARVASGSGDRAAARGFVDQAEHLLAAEPDSGEHLRAEVSRIRRMTDAARPAVPLGPLTPRELAVLRLLQGDLSVREIGQELFLSANTVKTHTRSIYRKLGVTSRHDAVHHAHRLGLL</sequence>
<evidence type="ECO:0000259" key="5">
    <source>
        <dbReference type="PROSITE" id="PS50043"/>
    </source>
</evidence>
<dbReference type="Pfam" id="PF13374">
    <property type="entry name" value="TPR_10"/>
    <property type="match status" value="1"/>
</dbReference>
<dbReference type="Pfam" id="PF25873">
    <property type="entry name" value="WHD_MalT"/>
    <property type="match status" value="1"/>
</dbReference>
<dbReference type="SUPFAM" id="SSF48452">
    <property type="entry name" value="TPR-like"/>
    <property type="match status" value="1"/>
</dbReference>
<feature type="domain" description="HTH luxR-type" evidence="5">
    <location>
        <begin position="697"/>
        <end position="762"/>
    </location>
</feature>
<dbReference type="SMART" id="SM00421">
    <property type="entry name" value="HTH_LUXR"/>
    <property type="match status" value="1"/>
</dbReference>
<dbReference type="InterPro" id="IPR059106">
    <property type="entry name" value="WHD_MalT"/>
</dbReference>
<feature type="region of interest" description="Disordered" evidence="4">
    <location>
        <begin position="1"/>
        <end position="22"/>
    </location>
</feature>